<proteinExistence type="predicted"/>
<protein>
    <submittedName>
        <fullName evidence="1">Antitoxin component HigA of HigAB toxin-antitoxin module</fullName>
    </submittedName>
</protein>
<dbReference type="RefSeq" id="WP_209456033.1">
    <property type="nucleotide sequence ID" value="NZ_BAAACS010000012.1"/>
</dbReference>
<sequence>MNEKSYKEALDELKTFVTERKEMVIKAEDCIDRYIMDRSLPLEYKDKCVEWQQELSDVIEKQLIQAKELAEVLGSKINN</sequence>
<evidence type="ECO:0000313" key="1">
    <source>
        <dbReference type="EMBL" id="MBP1854538.1"/>
    </source>
</evidence>
<reference evidence="1 2" key="1">
    <citation type="submission" date="2021-03" db="EMBL/GenBank/DDBJ databases">
        <title>Genomic Encyclopedia of Type Strains, Phase IV (KMG-IV): sequencing the most valuable type-strain genomes for metagenomic binning, comparative biology and taxonomic classification.</title>
        <authorList>
            <person name="Goeker M."/>
        </authorList>
    </citation>
    <scope>NUCLEOTIDE SEQUENCE [LARGE SCALE GENOMIC DNA]</scope>
    <source>
        <strain evidence="1 2">DSM 1289</strain>
    </source>
</reference>
<dbReference type="Proteomes" id="UP000767291">
    <property type="component" value="Unassembled WGS sequence"/>
</dbReference>
<evidence type="ECO:0000313" key="2">
    <source>
        <dbReference type="Proteomes" id="UP000767291"/>
    </source>
</evidence>
<organism evidence="1 2">
    <name type="scientific">Metaclostridioides mangenotii</name>
    <dbReference type="NCBI Taxonomy" id="1540"/>
    <lineage>
        <taxon>Bacteria</taxon>
        <taxon>Bacillati</taxon>
        <taxon>Bacillota</taxon>
        <taxon>Clostridia</taxon>
        <taxon>Peptostreptococcales</taxon>
        <taxon>Peptostreptococcaceae</taxon>
        <taxon>Metaclostridioides</taxon>
    </lineage>
</organism>
<dbReference type="EMBL" id="JAGGJX010000001">
    <property type="protein sequence ID" value="MBP1854538.1"/>
    <property type="molecule type" value="Genomic_DNA"/>
</dbReference>
<gene>
    <name evidence="1" type="ORF">J2Z43_000928</name>
</gene>
<keyword evidence="2" id="KW-1185">Reference proteome</keyword>
<accession>A0ABS4E9B5</accession>
<name>A0ABS4E9B5_9FIRM</name>
<comment type="caution">
    <text evidence="1">The sequence shown here is derived from an EMBL/GenBank/DDBJ whole genome shotgun (WGS) entry which is preliminary data.</text>
</comment>